<evidence type="ECO:0000313" key="3">
    <source>
        <dbReference type="EMBL" id="CAF4025206.1"/>
    </source>
</evidence>
<dbReference type="AlphaFoldDB" id="A0A814BFN1"/>
<sequence length="494" mass="57475">MASSLTGFNQLCTIISSILMLIIALTWLYITKSPKECNLTSVSNRNFNYYYGLVNVDNPLSYYSAEQPDSINSKCRLFYDSMHLFPSGDRSLSKSMIVQALRGSGKTHMRQCIIARLPPTNQILIKIYGVDINNYLENFVQAIDFTSEPSYEKIRKYWTKEHFLQVILTEIVTRFVNEKYLEILKQRQNFITLQTRKEIAVLLSFYYTKDPGTLCKMINLLLHEITECSILDCSMPCENPKFNNGDQEMFIELTQQHNKIKVKRYTTAVDSSLKVLLAMYTKTKYSPLSTLDRSYRDQLASLINFLSTLHIATTVIVDSLDESIFFFNQVDTNLRTLQTFIDSITNDDILHLALGNWGEGNEMKNSFAFYIFIPKKPNVLMNISWNRQDKIPIIDLKWDELRLINYVDYIFDYLRSKTHHQCKSLPDICSLLGGRKLCIHTIKQLRHPRDFHIFFGALIQHMNIVCRQRDSPFIAIEEDLKIALAETKLRILEE</sequence>
<feature type="transmembrane region" description="Helical" evidence="1">
    <location>
        <begin position="12"/>
        <end position="30"/>
    </location>
</feature>
<dbReference type="OrthoDB" id="9980207at2759"/>
<keyword evidence="1" id="KW-1133">Transmembrane helix</keyword>
<accession>A0A814BFN1</accession>
<protein>
    <submittedName>
        <fullName evidence="2">Uncharacterized protein</fullName>
    </submittedName>
</protein>
<comment type="caution">
    <text evidence="2">The sequence shown here is derived from an EMBL/GenBank/DDBJ whole genome shotgun (WGS) entry which is preliminary data.</text>
</comment>
<dbReference type="Proteomes" id="UP000663882">
    <property type="component" value="Unassembled WGS sequence"/>
</dbReference>
<evidence type="ECO:0000313" key="2">
    <source>
        <dbReference type="EMBL" id="CAF0926912.1"/>
    </source>
</evidence>
<reference evidence="2" key="1">
    <citation type="submission" date="2021-02" db="EMBL/GenBank/DDBJ databases">
        <authorList>
            <person name="Nowell W R."/>
        </authorList>
    </citation>
    <scope>NUCLEOTIDE SEQUENCE</scope>
</reference>
<evidence type="ECO:0000313" key="4">
    <source>
        <dbReference type="Proteomes" id="UP000663882"/>
    </source>
</evidence>
<evidence type="ECO:0000256" key="1">
    <source>
        <dbReference type="SAM" id="Phobius"/>
    </source>
</evidence>
<gene>
    <name evidence="3" type="ORF">OTI717_LOCUS30329</name>
    <name evidence="2" type="ORF">RFH988_LOCUS10318</name>
</gene>
<keyword evidence="1" id="KW-0472">Membrane</keyword>
<dbReference type="EMBL" id="CAJNOO010000384">
    <property type="protein sequence ID" value="CAF0926912.1"/>
    <property type="molecule type" value="Genomic_DNA"/>
</dbReference>
<name>A0A814BFN1_9BILA</name>
<keyword evidence="1" id="KW-0812">Transmembrane</keyword>
<dbReference type="EMBL" id="CAJOAX010008078">
    <property type="protein sequence ID" value="CAF4025206.1"/>
    <property type="molecule type" value="Genomic_DNA"/>
</dbReference>
<dbReference type="Proteomes" id="UP000663823">
    <property type="component" value="Unassembled WGS sequence"/>
</dbReference>
<organism evidence="2 4">
    <name type="scientific">Rotaria sordida</name>
    <dbReference type="NCBI Taxonomy" id="392033"/>
    <lineage>
        <taxon>Eukaryota</taxon>
        <taxon>Metazoa</taxon>
        <taxon>Spiralia</taxon>
        <taxon>Gnathifera</taxon>
        <taxon>Rotifera</taxon>
        <taxon>Eurotatoria</taxon>
        <taxon>Bdelloidea</taxon>
        <taxon>Philodinida</taxon>
        <taxon>Philodinidae</taxon>
        <taxon>Rotaria</taxon>
    </lineage>
</organism>
<proteinExistence type="predicted"/>